<keyword evidence="8" id="KW-0808">Transferase</keyword>
<name>A0A1R4K0X8_9ACTN</name>
<evidence type="ECO:0000256" key="2">
    <source>
        <dbReference type="ARBA" id="ARBA00022801"/>
    </source>
</evidence>
<dbReference type="InterPro" id="IPR020046">
    <property type="entry name" value="5-3_exonucl_a-hlix_arch_N"/>
</dbReference>
<sequence length="318" mass="33864">MIFDTASMYFRAFYGLPSSMQSPHGEPVNAVRGLLDAMARLVTQYRPDALACAWDNDWRPAWRVDLLPSYKTHRVAGETPAAGPSVVGAGALAATGGLSEESPDGLTHQVPVIREVLDALGIAVIGRDGYEADDVIGSLCHQHEGRTLAVTGDRDLFQLADESTRIIYIGKGVAKHDLVDSAWVMAKYGVPASAYVDFAVLRGDPSDGLPGVKGIGDKSAAQLVDRFSDLEGMLTAASDPSSAMSPSVRSKLAGAVDYLAAAREVVRVVPDLPLPELADGRLLVDRDRIDRARLATLDARWGLGGSLERILTALSISE</sequence>
<dbReference type="RefSeq" id="WP_094765156.1">
    <property type="nucleotide sequence ID" value="NZ_FUKQ01000040.1"/>
</dbReference>
<dbReference type="GO" id="GO:0033567">
    <property type="term" value="P:DNA replication, Okazaki fragment processing"/>
    <property type="evidence" value="ECO:0007669"/>
    <property type="project" value="InterPro"/>
</dbReference>
<dbReference type="SMART" id="SM00475">
    <property type="entry name" value="53EXOc"/>
    <property type="match status" value="1"/>
</dbReference>
<protein>
    <recommendedName>
        <fullName evidence="6">5'-3' exonuclease</fullName>
    </recommendedName>
</protein>
<dbReference type="CDD" id="cd09859">
    <property type="entry name" value="PIN_53EXO"/>
    <property type="match status" value="1"/>
</dbReference>
<dbReference type="OrthoDB" id="9806424at2"/>
<evidence type="ECO:0000256" key="6">
    <source>
        <dbReference type="ARBA" id="ARBA00050026"/>
    </source>
</evidence>
<evidence type="ECO:0000256" key="4">
    <source>
        <dbReference type="ARBA" id="ARBA00023125"/>
    </source>
</evidence>
<accession>A0A1R4K0X8</accession>
<organism evidence="8 9">
    <name type="scientific">Luteococcus japonicus LSP_Lj1</name>
    <dbReference type="NCBI Taxonomy" id="1255658"/>
    <lineage>
        <taxon>Bacteria</taxon>
        <taxon>Bacillati</taxon>
        <taxon>Actinomycetota</taxon>
        <taxon>Actinomycetes</taxon>
        <taxon>Propionibacteriales</taxon>
        <taxon>Propionibacteriaceae</taxon>
        <taxon>Luteococcus</taxon>
    </lineage>
</organism>
<evidence type="ECO:0000256" key="5">
    <source>
        <dbReference type="ARBA" id="ARBA00049957"/>
    </source>
</evidence>
<dbReference type="SUPFAM" id="SSF88723">
    <property type="entry name" value="PIN domain-like"/>
    <property type="match status" value="1"/>
</dbReference>
<dbReference type="GO" id="GO:0016779">
    <property type="term" value="F:nucleotidyltransferase activity"/>
    <property type="evidence" value="ECO:0007669"/>
    <property type="project" value="UniProtKB-KW"/>
</dbReference>
<dbReference type="Gene3D" id="1.10.150.20">
    <property type="entry name" value="5' to 3' exonuclease, C-terminal subdomain"/>
    <property type="match status" value="1"/>
</dbReference>
<dbReference type="EMBL" id="FUKQ01000040">
    <property type="protein sequence ID" value="SJN37977.1"/>
    <property type="molecule type" value="Genomic_DNA"/>
</dbReference>
<dbReference type="CDD" id="cd09898">
    <property type="entry name" value="H3TH_53EXO"/>
    <property type="match status" value="1"/>
</dbReference>
<proteinExistence type="predicted"/>
<dbReference type="InterPro" id="IPR002421">
    <property type="entry name" value="5-3_exonuclease"/>
</dbReference>
<dbReference type="Proteomes" id="UP000188342">
    <property type="component" value="Unassembled WGS sequence"/>
</dbReference>
<reference evidence="8 9" key="1">
    <citation type="submission" date="2017-02" db="EMBL/GenBank/DDBJ databases">
        <authorList>
            <person name="Peterson S.W."/>
        </authorList>
    </citation>
    <scope>NUCLEOTIDE SEQUENCE [LARGE SCALE GENOMIC DNA]</scope>
    <source>
        <strain evidence="8 9">LSP_Lj1</strain>
    </source>
</reference>
<dbReference type="InterPro" id="IPR020045">
    <property type="entry name" value="DNA_polI_H3TH"/>
</dbReference>
<evidence type="ECO:0000313" key="8">
    <source>
        <dbReference type="EMBL" id="SJN37977.1"/>
    </source>
</evidence>
<keyword evidence="9" id="KW-1185">Reference proteome</keyword>
<dbReference type="GO" id="GO:0008409">
    <property type="term" value="F:5'-3' exonuclease activity"/>
    <property type="evidence" value="ECO:0007669"/>
    <property type="project" value="InterPro"/>
</dbReference>
<dbReference type="Pfam" id="PF01367">
    <property type="entry name" value="5_3_exonuc"/>
    <property type="match status" value="1"/>
</dbReference>
<dbReference type="SMART" id="SM00279">
    <property type="entry name" value="HhH2"/>
    <property type="match status" value="1"/>
</dbReference>
<evidence type="ECO:0000259" key="7">
    <source>
        <dbReference type="SMART" id="SM00475"/>
    </source>
</evidence>
<dbReference type="InterPro" id="IPR038969">
    <property type="entry name" value="FEN"/>
</dbReference>
<feature type="domain" description="5'-3' exonuclease" evidence="7">
    <location>
        <begin position="1"/>
        <end position="283"/>
    </location>
</feature>
<keyword evidence="8" id="KW-0548">Nucleotidyltransferase</keyword>
<dbReference type="STRING" id="1255658.FM114_10740"/>
<dbReference type="InterPro" id="IPR029060">
    <property type="entry name" value="PIN-like_dom_sf"/>
</dbReference>
<dbReference type="GO" id="GO:0017108">
    <property type="term" value="F:5'-flap endonuclease activity"/>
    <property type="evidence" value="ECO:0007669"/>
    <property type="project" value="InterPro"/>
</dbReference>
<evidence type="ECO:0000256" key="3">
    <source>
        <dbReference type="ARBA" id="ARBA00022839"/>
    </source>
</evidence>
<dbReference type="PANTHER" id="PTHR42646:SF2">
    <property type="entry name" value="5'-3' EXONUCLEASE FAMILY PROTEIN"/>
    <property type="match status" value="1"/>
</dbReference>
<evidence type="ECO:0000313" key="9">
    <source>
        <dbReference type="Proteomes" id="UP000188342"/>
    </source>
</evidence>
<keyword evidence="2" id="KW-0378">Hydrolase</keyword>
<keyword evidence="1" id="KW-0540">Nuclease</keyword>
<comment type="function">
    <text evidence="5">5'-3' exonuclease acting preferentially on double-stranded DNA.</text>
</comment>
<dbReference type="InterPro" id="IPR036279">
    <property type="entry name" value="5-3_exonuclease_C_sf"/>
</dbReference>
<keyword evidence="3" id="KW-0269">Exonuclease</keyword>
<dbReference type="AlphaFoldDB" id="A0A1R4K0X8"/>
<evidence type="ECO:0000256" key="1">
    <source>
        <dbReference type="ARBA" id="ARBA00022722"/>
    </source>
</evidence>
<dbReference type="SUPFAM" id="SSF47807">
    <property type="entry name" value="5' to 3' exonuclease, C-terminal subdomain"/>
    <property type="match status" value="1"/>
</dbReference>
<gene>
    <name evidence="8" type="ORF">FM114_10740</name>
</gene>
<dbReference type="Pfam" id="PF02739">
    <property type="entry name" value="5_3_exonuc_N"/>
    <property type="match status" value="1"/>
</dbReference>
<dbReference type="InterPro" id="IPR008918">
    <property type="entry name" value="HhH2"/>
</dbReference>
<dbReference type="GO" id="GO:0003677">
    <property type="term" value="F:DNA binding"/>
    <property type="evidence" value="ECO:0007669"/>
    <property type="project" value="UniProtKB-KW"/>
</dbReference>
<keyword evidence="4" id="KW-0238">DNA-binding</keyword>
<dbReference type="Gene3D" id="3.40.50.1010">
    <property type="entry name" value="5'-nuclease"/>
    <property type="match status" value="1"/>
</dbReference>
<dbReference type="PANTHER" id="PTHR42646">
    <property type="entry name" value="FLAP ENDONUCLEASE XNI"/>
    <property type="match status" value="1"/>
</dbReference>